<accession>A0A933SCH2</accession>
<organism evidence="1 2">
    <name type="scientific">Eiseniibacteriota bacterium</name>
    <dbReference type="NCBI Taxonomy" id="2212470"/>
    <lineage>
        <taxon>Bacteria</taxon>
        <taxon>Candidatus Eiseniibacteriota</taxon>
    </lineage>
</organism>
<proteinExistence type="predicted"/>
<name>A0A933SCH2_UNCEI</name>
<protein>
    <submittedName>
        <fullName evidence="1">Uncharacterized protein</fullName>
    </submittedName>
</protein>
<reference evidence="1" key="1">
    <citation type="submission" date="2020-07" db="EMBL/GenBank/DDBJ databases">
        <title>Huge and variable diversity of episymbiotic CPR bacteria and DPANN archaea in groundwater ecosystems.</title>
        <authorList>
            <person name="He C.Y."/>
            <person name="Keren R."/>
            <person name="Whittaker M."/>
            <person name="Farag I.F."/>
            <person name="Doudna J."/>
            <person name="Cate J.H.D."/>
            <person name="Banfield J.F."/>
        </authorList>
    </citation>
    <scope>NUCLEOTIDE SEQUENCE</scope>
    <source>
        <strain evidence="1">NC_groundwater_1813_Pr3_B-0.1um_71_17</strain>
    </source>
</reference>
<dbReference type="AlphaFoldDB" id="A0A933SCH2"/>
<evidence type="ECO:0000313" key="2">
    <source>
        <dbReference type="Proteomes" id="UP000696931"/>
    </source>
</evidence>
<sequence>MPDAVPSGPVVDSEFALFHLQRALWDPVDPARVGSLADSLHYRVNGEVYRFADERNMRRFVNAPALYCGLVRDPVNGRRFLPSSRTPAAYWVGGPYFFSSDSTKAAFVDDPKKYEVVRRF</sequence>
<comment type="caution">
    <text evidence="1">The sequence shown here is derived from an EMBL/GenBank/DDBJ whole genome shotgun (WGS) entry which is preliminary data.</text>
</comment>
<evidence type="ECO:0000313" key="1">
    <source>
        <dbReference type="EMBL" id="MBI5169248.1"/>
    </source>
</evidence>
<dbReference type="Proteomes" id="UP000696931">
    <property type="component" value="Unassembled WGS sequence"/>
</dbReference>
<dbReference type="EMBL" id="JACRIW010000047">
    <property type="protein sequence ID" value="MBI5169248.1"/>
    <property type="molecule type" value="Genomic_DNA"/>
</dbReference>
<gene>
    <name evidence="1" type="ORF">HZA61_07150</name>
</gene>